<evidence type="ECO:0000256" key="1">
    <source>
        <dbReference type="SAM" id="MobiDB-lite"/>
    </source>
</evidence>
<evidence type="ECO:0000313" key="6">
    <source>
        <dbReference type="EMBL" id="AKJ65625.1"/>
    </source>
</evidence>
<dbReference type="KEGG" id="vbl:L21SP4_01542"/>
<dbReference type="EMBL" id="CP010904">
    <property type="protein sequence ID" value="AKJ64182.1"/>
    <property type="molecule type" value="Genomic_DNA"/>
</dbReference>
<protein>
    <submittedName>
        <fullName evidence="3">Uncharacterized protein</fullName>
    </submittedName>
</protein>
<dbReference type="KEGG" id="vbl:L21SP4_00919"/>
<dbReference type="KEGG" id="vbl:L21SP4_02211"/>
<dbReference type="STRING" id="1307763.L21SP4_00715"/>
<dbReference type="EMBL" id="CP010904">
    <property type="protein sequence ID" value="AKJ63984.1"/>
    <property type="molecule type" value="Genomic_DNA"/>
</dbReference>
<dbReference type="EMBL" id="CP010904">
    <property type="protein sequence ID" value="AKJ64787.1"/>
    <property type="molecule type" value="Genomic_DNA"/>
</dbReference>
<organism evidence="3 7">
    <name type="scientific">Kiritimatiella glycovorans</name>
    <dbReference type="NCBI Taxonomy" id="1307763"/>
    <lineage>
        <taxon>Bacteria</taxon>
        <taxon>Pseudomonadati</taxon>
        <taxon>Kiritimatiellota</taxon>
        <taxon>Kiritimatiellia</taxon>
        <taxon>Kiritimatiellales</taxon>
        <taxon>Kiritimatiellaceae</taxon>
        <taxon>Kiritimatiella</taxon>
    </lineage>
</organism>
<evidence type="ECO:0000313" key="7">
    <source>
        <dbReference type="Proteomes" id="UP000035268"/>
    </source>
</evidence>
<dbReference type="EMBL" id="CP010904">
    <property type="protein sequence ID" value="AKJ65438.1"/>
    <property type="molecule type" value="Genomic_DNA"/>
</dbReference>
<dbReference type="AlphaFoldDB" id="A0A0G3EFK1"/>
<gene>
    <name evidence="2" type="ORF">L21SP4_00715</name>
    <name evidence="3" type="ORF">L21SP4_00919</name>
    <name evidence="4" type="ORF">L21SP4_01542</name>
    <name evidence="5" type="ORF">L21SP4_02211</name>
    <name evidence="6" type="ORF">L21SP4_02400</name>
</gene>
<reference evidence="3 7" key="2">
    <citation type="journal article" date="2016" name="ISME J.">
        <title>Characterization of the first cultured representative of Verrucomicrobia subdivision 5 indicates the proposal of a novel phylum.</title>
        <authorList>
            <person name="Spring S."/>
            <person name="Bunk B."/>
            <person name="Sproer C."/>
            <person name="Schumann P."/>
            <person name="Rohde M."/>
            <person name="Tindall B.J."/>
            <person name="Klenk H.P."/>
        </authorList>
    </citation>
    <scope>NUCLEOTIDE SEQUENCE [LARGE SCALE GENOMIC DNA]</scope>
    <source>
        <strain evidence="3 7">L21-Fru-AB</strain>
    </source>
</reference>
<feature type="region of interest" description="Disordered" evidence="1">
    <location>
        <begin position="1"/>
        <end position="21"/>
    </location>
</feature>
<dbReference type="Proteomes" id="UP000035268">
    <property type="component" value="Chromosome"/>
</dbReference>
<accession>A0A0G3EFK1</accession>
<evidence type="ECO:0000313" key="2">
    <source>
        <dbReference type="EMBL" id="AKJ63984.1"/>
    </source>
</evidence>
<dbReference type="KEGG" id="vbl:L21SP4_02400"/>
<reference evidence="7" key="1">
    <citation type="submission" date="2015-02" db="EMBL/GenBank/DDBJ databases">
        <title>Description and complete genome sequence of the first cultured representative of the subdivision 5 of the Verrucomicrobia phylum.</title>
        <authorList>
            <person name="Spring S."/>
            <person name="Bunk B."/>
            <person name="Sproer C."/>
            <person name="Klenk H.-P."/>
        </authorList>
    </citation>
    <scope>NUCLEOTIDE SEQUENCE [LARGE SCALE GENOMIC DNA]</scope>
    <source>
        <strain evidence="7">L21-Fru-AB</strain>
    </source>
</reference>
<evidence type="ECO:0000313" key="3">
    <source>
        <dbReference type="EMBL" id="AKJ64182.1"/>
    </source>
</evidence>
<dbReference type="KEGG" id="vbl:L21SP4_00715"/>
<evidence type="ECO:0000313" key="5">
    <source>
        <dbReference type="EMBL" id="AKJ65438.1"/>
    </source>
</evidence>
<evidence type="ECO:0000313" key="4">
    <source>
        <dbReference type="EMBL" id="AKJ64787.1"/>
    </source>
</evidence>
<name>A0A0G3EFK1_9BACT</name>
<sequence length="50" mass="5264">MESGMKRRVAHSHATVSDEFNDPFSTAAGYGQLAGVVAEHSQEAGALMLT</sequence>
<dbReference type="EMBL" id="CP010904">
    <property type="protein sequence ID" value="AKJ65625.1"/>
    <property type="molecule type" value="Genomic_DNA"/>
</dbReference>
<keyword evidence="7" id="KW-1185">Reference proteome</keyword>
<proteinExistence type="predicted"/>
<feature type="compositionally biased region" description="Basic residues" evidence="1">
    <location>
        <begin position="1"/>
        <end position="11"/>
    </location>
</feature>